<dbReference type="HOGENOM" id="CLU_077425_0_0_3"/>
<dbReference type="RefSeq" id="WP_015364321.1">
    <property type="nucleotide sequence ID" value="NC_020157.1"/>
</dbReference>
<geneLocation type="plasmid" evidence="1 2">
    <name>pANACY.02</name>
</geneLocation>
<keyword evidence="2" id="KW-1185">Reference proteome</keyword>
<evidence type="ECO:0000313" key="1">
    <source>
        <dbReference type="EMBL" id="AFZ61169.1"/>
    </source>
</evidence>
<accession>K9ZQW2</accession>
<dbReference type="OrthoDB" id="2962756at2"/>
<evidence type="ECO:0000313" key="2">
    <source>
        <dbReference type="Proteomes" id="UP000010474"/>
    </source>
</evidence>
<protein>
    <submittedName>
        <fullName evidence="1">Uncharacterized protein</fullName>
    </submittedName>
</protein>
<organism evidence="1 2">
    <name type="scientific">Anabaena cylindrica (strain ATCC 27899 / PCC 7122)</name>
    <dbReference type="NCBI Taxonomy" id="272123"/>
    <lineage>
        <taxon>Bacteria</taxon>
        <taxon>Bacillati</taxon>
        <taxon>Cyanobacteriota</taxon>
        <taxon>Cyanophyceae</taxon>
        <taxon>Nostocales</taxon>
        <taxon>Nostocaceae</taxon>
        <taxon>Anabaena</taxon>
    </lineage>
</organism>
<reference evidence="2" key="1">
    <citation type="journal article" date="2013" name="Proc. Natl. Acad. Sci. U.S.A.">
        <title>Improving the coverage of the cyanobacterial phylum using diversity-driven genome sequencing.</title>
        <authorList>
            <person name="Shih P.M."/>
            <person name="Wu D."/>
            <person name="Latifi A."/>
            <person name="Axen S.D."/>
            <person name="Fewer D.P."/>
            <person name="Talla E."/>
            <person name="Calteau A."/>
            <person name="Cai F."/>
            <person name="Tandeau de Marsac N."/>
            <person name="Rippka R."/>
            <person name="Herdman M."/>
            <person name="Sivonen K."/>
            <person name="Coursin T."/>
            <person name="Laurent T."/>
            <person name="Goodwin L."/>
            <person name="Nolan M."/>
            <person name="Davenport K.W."/>
            <person name="Han C.S."/>
            <person name="Rubin E.M."/>
            <person name="Eisen J.A."/>
            <person name="Woyke T."/>
            <person name="Gugger M."/>
            <person name="Kerfeld C.A."/>
        </authorList>
    </citation>
    <scope>NUCLEOTIDE SEQUENCE [LARGE SCALE GENOMIC DNA]</scope>
    <source>
        <strain evidence="2">ATCC 27899 / PCC 7122</strain>
    </source>
</reference>
<sequence>MTFSNIRLWEGEEWEKYIQLLLKRHYGPGNYQEIPAKHCGDFGIEGYSTEGHTYQCYAPSEPCTTQHRYELQRDKITTDIGKFIRNKSELIKVFGGTVISRWILVVPVSESATLVQHASKKAEEVLKAGLPYVSNNFKIIVSTDSCFEKEKKELTNIGLIDIHTPSVEIEPELRESWLETNNKLVNNLNYKAKKISKLSDNERIEKFKHLMIDNYLQGQNLLESLNKNYPDLYATIDNCKRSHERYLEMMSSINDNPANQHLSQALKEYESNLQKSIPNLPPATIQKLSCEAVSDWLMRCPLNF</sequence>
<dbReference type="PATRIC" id="fig|272123.3.peg.6381"/>
<name>K9ZQW2_ANACC</name>
<dbReference type="EMBL" id="CP003661">
    <property type="protein sequence ID" value="AFZ61169.1"/>
    <property type="molecule type" value="Genomic_DNA"/>
</dbReference>
<proteinExistence type="predicted"/>
<dbReference type="Proteomes" id="UP000010474">
    <property type="component" value="Plasmid pANACY.02"/>
</dbReference>
<keyword evidence="1" id="KW-0614">Plasmid</keyword>
<dbReference type="AlphaFoldDB" id="K9ZQW2"/>
<gene>
    <name evidence="1" type="ordered locus">Anacy_5878</name>
</gene>
<dbReference type="KEGG" id="acy:Anacy_5878"/>